<feature type="region of interest" description="Disordered" evidence="1">
    <location>
        <begin position="133"/>
        <end position="163"/>
    </location>
</feature>
<keyword evidence="3" id="KW-1185">Reference proteome</keyword>
<evidence type="ECO:0000256" key="1">
    <source>
        <dbReference type="SAM" id="MobiDB-lite"/>
    </source>
</evidence>
<dbReference type="Proteomes" id="UP000799777">
    <property type="component" value="Unassembled WGS sequence"/>
</dbReference>
<protein>
    <submittedName>
        <fullName evidence="2">Uncharacterized protein</fullName>
    </submittedName>
</protein>
<dbReference type="OrthoDB" id="3784760at2759"/>
<accession>A0A9P4LLL6</accession>
<name>A0A9P4LLL6_9PLEO</name>
<feature type="compositionally biased region" description="Basic and acidic residues" evidence="1">
    <location>
        <begin position="64"/>
        <end position="76"/>
    </location>
</feature>
<feature type="compositionally biased region" description="Basic and acidic residues" evidence="1">
    <location>
        <begin position="8"/>
        <end position="19"/>
    </location>
</feature>
<feature type="compositionally biased region" description="Polar residues" evidence="1">
    <location>
        <begin position="101"/>
        <end position="117"/>
    </location>
</feature>
<feature type="region of interest" description="Disordered" evidence="1">
    <location>
        <begin position="1"/>
        <end position="25"/>
    </location>
</feature>
<feature type="non-terminal residue" evidence="2">
    <location>
        <position position="1"/>
    </location>
</feature>
<reference evidence="2" key="1">
    <citation type="journal article" date="2020" name="Stud. Mycol.">
        <title>101 Dothideomycetes genomes: a test case for predicting lifestyles and emergence of pathogens.</title>
        <authorList>
            <person name="Haridas S."/>
            <person name="Albert R."/>
            <person name="Binder M."/>
            <person name="Bloem J."/>
            <person name="Labutti K."/>
            <person name="Salamov A."/>
            <person name="Andreopoulos B."/>
            <person name="Baker S."/>
            <person name="Barry K."/>
            <person name="Bills G."/>
            <person name="Bluhm B."/>
            <person name="Cannon C."/>
            <person name="Castanera R."/>
            <person name="Culley D."/>
            <person name="Daum C."/>
            <person name="Ezra D."/>
            <person name="Gonzalez J."/>
            <person name="Henrissat B."/>
            <person name="Kuo A."/>
            <person name="Liang C."/>
            <person name="Lipzen A."/>
            <person name="Lutzoni F."/>
            <person name="Magnuson J."/>
            <person name="Mondo S."/>
            <person name="Nolan M."/>
            <person name="Ohm R."/>
            <person name="Pangilinan J."/>
            <person name="Park H.-J."/>
            <person name="Ramirez L."/>
            <person name="Alfaro M."/>
            <person name="Sun H."/>
            <person name="Tritt A."/>
            <person name="Yoshinaga Y."/>
            <person name="Zwiers L.-H."/>
            <person name="Turgeon B."/>
            <person name="Goodwin S."/>
            <person name="Spatafora J."/>
            <person name="Crous P."/>
            <person name="Grigoriev I."/>
        </authorList>
    </citation>
    <scope>NUCLEOTIDE SEQUENCE</scope>
    <source>
        <strain evidence="2">CBS 110217</strain>
    </source>
</reference>
<feature type="compositionally biased region" description="Polar residues" evidence="1">
    <location>
        <begin position="138"/>
        <end position="154"/>
    </location>
</feature>
<feature type="non-terminal residue" evidence="2">
    <location>
        <position position="190"/>
    </location>
</feature>
<sequence>TNTIMDIDPPKLAENRADSSGDILPLLDTTTNRRYQAYCATEASSRHPSPDTLAPRPLRTKPSPHHERDIEPKLESHNVAQPTATSAKVDDGIATLPKWKYQSNEPVSANEGSQSRRSMLGNDNHITQAVTPRGSHQLAGSQTMMCDSTPSHSRMQPRGPGYVAASWKVRRRTSPQYVGDACMNEHPLPP</sequence>
<comment type="caution">
    <text evidence="2">The sequence shown here is derived from an EMBL/GenBank/DDBJ whole genome shotgun (WGS) entry which is preliminary data.</text>
</comment>
<proteinExistence type="predicted"/>
<dbReference type="EMBL" id="ML978202">
    <property type="protein sequence ID" value="KAF2029340.1"/>
    <property type="molecule type" value="Genomic_DNA"/>
</dbReference>
<evidence type="ECO:0000313" key="2">
    <source>
        <dbReference type="EMBL" id="KAF2029340.1"/>
    </source>
</evidence>
<organism evidence="2 3">
    <name type="scientific">Setomelanomma holmii</name>
    <dbReference type="NCBI Taxonomy" id="210430"/>
    <lineage>
        <taxon>Eukaryota</taxon>
        <taxon>Fungi</taxon>
        <taxon>Dikarya</taxon>
        <taxon>Ascomycota</taxon>
        <taxon>Pezizomycotina</taxon>
        <taxon>Dothideomycetes</taxon>
        <taxon>Pleosporomycetidae</taxon>
        <taxon>Pleosporales</taxon>
        <taxon>Pleosporineae</taxon>
        <taxon>Phaeosphaeriaceae</taxon>
        <taxon>Setomelanomma</taxon>
    </lineage>
</organism>
<gene>
    <name evidence="2" type="ORF">EK21DRAFT_27997</name>
</gene>
<evidence type="ECO:0000313" key="3">
    <source>
        <dbReference type="Proteomes" id="UP000799777"/>
    </source>
</evidence>
<feature type="region of interest" description="Disordered" evidence="1">
    <location>
        <begin position="40"/>
        <end position="119"/>
    </location>
</feature>
<dbReference type="AlphaFoldDB" id="A0A9P4LLL6"/>